<dbReference type="Proteomes" id="UP000322983">
    <property type="component" value="Chromosome"/>
</dbReference>
<dbReference type="RefSeq" id="WP_054845404.1">
    <property type="nucleotide sequence ID" value="NZ_AP018929.1"/>
</dbReference>
<organism evidence="2 3">
    <name type="scientific">Sulfuracidifex tepidarius</name>
    <dbReference type="NCBI Taxonomy" id="1294262"/>
    <lineage>
        <taxon>Archaea</taxon>
        <taxon>Thermoproteota</taxon>
        <taxon>Thermoprotei</taxon>
        <taxon>Sulfolobales</taxon>
        <taxon>Sulfolobaceae</taxon>
        <taxon>Sulfuracidifex</taxon>
    </lineage>
</organism>
<accession>A0A510DRM4</accession>
<dbReference type="GO" id="GO:0016757">
    <property type="term" value="F:glycosyltransferase activity"/>
    <property type="evidence" value="ECO:0007669"/>
    <property type="project" value="InterPro"/>
</dbReference>
<dbReference type="PANTHER" id="PTHR12526:SF625">
    <property type="entry name" value="PHOSPHATIDYLINOSITOL GLYCAN-CLASS A"/>
    <property type="match status" value="1"/>
</dbReference>
<evidence type="ECO:0000259" key="1">
    <source>
        <dbReference type="Pfam" id="PF00534"/>
    </source>
</evidence>
<dbReference type="KEGG" id="step:IC006_0115"/>
<protein>
    <recommendedName>
        <fullName evidence="1">Glycosyl transferase family 1 domain-containing protein</fullName>
    </recommendedName>
</protein>
<dbReference type="SUPFAM" id="SSF53756">
    <property type="entry name" value="UDP-Glycosyltransferase/glycogen phosphorylase"/>
    <property type="match status" value="1"/>
</dbReference>
<dbReference type="EMBL" id="AP018929">
    <property type="protein sequence ID" value="BBG22831.1"/>
    <property type="molecule type" value="Genomic_DNA"/>
</dbReference>
<proteinExistence type="predicted"/>
<gene>
    <name evidence="2" type="ORF">IC006_0115</name>
</gene>
<evidence type="ECO:0000313" key="3">
    <source>
        <dbReference type="Proteomes" id="UP000322983"/>
    </source>
</evidence>
<dbReference type="GeneID" id="41714013"/>
<dbReference type="Gene3D" id="3.40.50.2000">
    <property type="entry name" value="Glycogen Phosphorylase B"/>
    <property type="match status" value="1"/>
</dbReference>
<keyword evidence="3" id="KW-1185">Reference proteome</keyword>
<dbReference type="AlphaFoldDB" id="A0A510DRM4"/>
<dbReference type="Pfam" id="PF00534">
    <property type="entry name" value="Glycos_transf_1"/>
    <property type="match status" value="1"/>
</dbReference>
<dbReference type="OrthoDB" id="132546at2157"/>
<name>A0A510DRM4_9CREN</name>
<evidence type="ECO:0000313" key="2">
    <source>
        <dbReference type="EMBL" id="BBG22831.1"/>
    </source>
</evidence>
<dbReference type="InterPro" id="IPR001296">
    <property type="entry name" value="Glyco_trans_1"/>
</dbReference>
<dbReference type="PANTHER" id="PTHR12526">
    <property type="entry name" value="GLYCOSYLTRANSFERASE"/>
    <property type="match status" value="1"/>
</dbReference>
<reference evidence="2 3" key="1">
    <citation type="journal article" date="2020" name="Int. J. Syst. Evol. Microbiol.">
        <title>Sulfuracidifex tepidarius gen. nov., sp. nov. and transfer of Sulfolobus metallicus Huber and Stetter 1992 to the genus Sulfuracidifex as Sulfuracidifex metallicus comb. nov.</title>
        <authorList>
            <person name="Itoh T."/>
            <person name="Miura T."/>
            <person name="Sakai H.D."/>
            <person name="Kato S."/>
            <person name="Ohkuma M."/>
            <person name="Takashina T."/>
        </authorList>
    </citation>
    <scope>NUCLEOTIDE SEQUENCE [LARGE SCALE GENOMIC DNA]</scope>
    <source>
        <strain evidence="2 3">IC-006</strain>
    </source>
</reference>
<feature type="domain" description="Glycosyl transferase family 1" evidence="1">
    <location>
        <begin position="224"/>
        <end position="361"/>
    </location>
</feature>
<dbReference type="STRING" id="1294262.GCA_001316085_00919"/>
<sequence>MLYEIAVRARNMIWRYPLGGAENVTLNWLSRFRRIKVHMIPVVDDIYVRMCFNGKVSREEVEEIAKGQPFSYDQDILSMYLDCKLHLDPGGYRKLDYNYVFDPVLFPDTLPLRKQFSKETGNPLVSYALKKGSILISSLIGIGDINLTNTYLLKNAFYMSLYGGLSDNLLLKFLYLRTIERHLFLNLRKYKDRVLLLSTSEGVKDKLPKGMEAKVVFPHFALDEDVRKYKTSDKCDYAVFFARVTTLKGIYEAIRAFKLIKGENIKSLLVIGENFSSARSEEDVQFLGRIKDRQEVYKIISHARVSIYPSHSDAFGISVLETLGVGTPVSMYYNPANYEYFSKSKMVKIAREYDVKGLARNALELNYNDDEYTDSLISSHLNWETVAQKIEGIITKWLEGKSQTW</sequence>